<evidence type="ECO:0000256" key="4">
    <source>
        <dbReference type="ARBA" id="ARBA00036539"/>
    </source>
</evidence>
<dbReference type="GO" id="GO:0030272">
    <property type="term" value="F:5-formyltetrahydrofolate cyclo-ligase activity"/>
    <property type="evidence" value="ECO:0007669"/>
    <property type="project" value="UniProtKB-EC"/>
</dbReference>
<dbReference type="PANTHER" id="PTHR23407">
    <property type="entry name" value="ATPASE INHIBITOR/5-FORMYLTETRAHYDROFOLATE CYCLO-LIGASE"/>
    <property type="match status" value="1"/>
</dbReference>
<accession>A0A482WNZ3</accession>
<keyword evidence="9" id="KW-1185">Reference proteome</keyword>
<reference evidence="8 9" key="1">
    <citation type="journal article" date="2017" name="Gigascience">
        <title>Genome sequence of the small brown planthopper, Laodelphax striatellus.</title>
        <authorList>
            <person name="Zhu J."/>
            <person name="Jiang F."/>
            <person name="Wang X."/>
            <person name="Yang P."/>
            <person name="Bao Y."/>
            <person name="Zhao W."/>
            <person name="Wang W."/>
            <person name="Lu H."/>
            <person name="Wang Q."/>
            <person name="Cui N."/>
            <person name="Li J."/>
            <person name="Chen X."/>
            <person name="Luo L."/>
            <person name="Yu J."/>
            <person name="Kang L."/>
            <person name="Cui F."/>
        </authorList>
    </citation>
    <scope>NUCLEOTIDE SEQUENCE [LARGE SCALE GENOMIC DNA]</scope>
    <source>
        <strain evidence="8">Lst14</strain>
    </source>
</reference>
<dbReference type="InParanoid" id="A0A482WNZ3"/>
<evidence type="ECO:0000313" key="8">
    <source>
        <dbReference type="EMBL" id="RZF35309.1"/>
    </source>
</evidence>
<evidence type="ECO:0000256" key="7">
    <source>
        <dbReference type="RuleBase" id="RU361279"/>
    </source>
</evidence>
<dbReference type="Gene3D" id="3.40.50.10420">
    <property type="entry name" value="NagB/RpiA/CoA transferase-like"/>
    <property type="match status" value="1"/>
</dbReference>
<dbReference type="OrthoDB" id="2015992at2759"/>
<dbReference type="NCBIfam" id="TIGR02727">
    <property type="entry name" value="MTHFS_bact"/>
    <property type="match status" value="1"/>
</dbReference>
<comment type="similarity">
    <text evidence="1 7">Belongs to the 5-formyltetrahydrofolate cyclo-ligase family.</text>
</comment>
<evidence type="ECO:0000256" key="3">
    <source>
        <dbReference type="ARBA" id="ARBA00022840"/>
    </source>
</evidence>
<evidence type="ECO:0000256" key="6">
    <source>
        <dbReference type="PIRSR" id="PIRSR006806-1"/>
    </source>
</evidence>
<dbReference type="STRING" id="195883.A0A482WNZ3"/>
<dbReference type="GO" id="GO:0005524">
    <property type="term" value="F:ATP binding"/>
    <property type="evidence" value="ECO:0007669"/>
    <property type="project" value="UniProtKB-KW"/>
</dbReference>
<dbReference type="AlphaFoldDB" id="A0A482WNZ3"/>
<dbReference type="InterPro" id="IPR002698">
    <property type="entry name" value="FTHF_cligase"/>
</dbReference>
<comment type="catalytic activity">
    <reaction evidence="4 7">
        <text>(6S)-5-formyl-5,6,7,8-tetrahydrofolate + ATP = (6R)-5,10-methenyltetrahydrofolate + ADP + phosphate</text>
        <dbReference type="Rhea" id="RHEA:10488"/>
        <dbReference type="ChEBI" id="CHEBI:30616"/>
        <dbReference type="ChEBI" id="CHEBI:43474"/>
        <dbReference type="ChEBI" id="CHEBI:57455"/>
        <dbReference type="ChEBI" id="CHEBI:57457"/>
        <dbReference type="ChEBI" id="CHEBI:456216"/>
        <dbReference type="EC" id="6.3.3.2"/>
    </reaction>
</comment>
<sequence length="197" mass="22614">MNMCIKSLKSKVRDEVKKHVATLSPSDIEKQSRVVVEKLLNLQKYKESKRVSVYLSMKDEVQTDKIVEDILSKGKTCFIPLYTKTSMSMVKLNSLDDLESLPKTKWNIRQPLETDAREEACENGIDLMITPGLAFTKDGVRLGRGKGYYDRYLTEYEKKTGHNLFTVGLAFQEQIRPDIPIEETDKKLNLVIYPECS</sequence>
<feature type="binding site" evidence="6">
    <location>
        <position position="60"/>
    </location>
    <ligand>
        <name>substrate</name>
    </ligand>
</feature>
<dbReference type="Pfam" id="PF01812">
    <property type="entry name" value="5-FTHF_cyc-lig"/>
    <property type="match status" value="1"/>
</dbReference>
<comment type="caution">
    <text evidence="8">The sequence shown here is derived from an EMBL/GenBank/DDBJ whole genome shotgun (WGS) entry which is preliminary data.</text>
</comment>
<keyword evidence="3 6" id="KW-0067">ATP-binding</keyword>
<evidence type="ECO:0000313" key="9">
    <source>
        <dbReference type="Proteomes" id="UP000291343"/>
    </source>
</evidence>
<feature type="binding site" evidence="6">
    <location>
        <begin position="141"/>
        <end position="149"/>
    </location>
    <ligand>
        <name>ATP</name>
        <dbReference type="ChEBI" id="CHEBI:30616"/>
    </ligand>
</feature>
<keyword evidence="7" id="KW-0479">Metal-binding</keyword>
<dbReference type="EMBL" id="QKKF02028860">
    <property type="protein sequence ID" value="RZF35309.1"/>
    <property type="molecule type" value="Genomic_DNA"/>
</dbReference>
<dbReference type="Proteomes" id="UP000291343">
    <property type="component" value="Unassembled WGS sequence"/>
</dbReference>
<dbReference type="GO" id="GO:0005739">
    <property type="term" value="C:mitochondrion"/>
    <property type="evidence" value="ECO:0007669"/>
    <property type="project" value="TreeGrafter"/>
</dbReference>
<dbReference type="FunCoup" id="A0A482WNZ3">
    <property type="interactions" value="465"/>
</dbReference>
<dbReference type="FunFam" id="3.40.50.10420:FF:000007">
    <property type="entry name" value="5-formyltetrahydrofolate cyclo-ligase"/>
    <property type="match status" value="1"/>
</dbReference>
<evidence type="ECO:0000256" key="5">
    <source>
        <dbReference type="ARBA" id="ARBA00038966"/>
    </source>
</evidence>
<name>A0A482WNZ3_LAOST</name>
<evidence type="ECO:0000256" key="2">
    <source>
        <dbReference type="ARBA" id="ARBA00022741"/>
    </source>
</evidence>
<protein>
    <recommendedName>
        <fullName evidence="5 7">5-formyltetrahydrofolate cyclo-ligase</fullName>
        <ecNumber evidence="5 7">6.3.3.2</ecNumber>
    </recommendedName>
</protein>
<keyword evidence="7" id="KW-0460">Magnesium</keyword>
<comment type="cofactor">
    <cofactor evidence="7">
        <name>Mg(2+)</name>
        <dbReference type="ChEBI" id="CHEBI:18420"/>
    </cofactor>
</comment>
<dbReference type="InterPro" id="IPR037171">
    <property type="entry name" value="NagB/RpiA_transferase-like"/>
</dbReference>
<keyword evidence="2 6" id="KW-0547">Nucleotide-binding</keyword>
<feature type="binding site" evidence="6">
    <location>
        <begin position="9"/>
        <end position="13"/>
    </location>
    <ligand>
        <name>ATP</name>
        <dbReference type="ChEBI" id="CHEBI:30616"/>
    </ligand>
</feature>
<evidence type="ECO:0000256" key="1">
    <source>
        <dbReference type="ARBA" id="ARBA00010638"/>
    </source>
</evidence>
<dbReference type="PIRSF" id="PIRSF006806">
    <property type="entry name" value="FTHF_cligase"/>
    <property type="match status" value="1"/>
</dbReference>
<dbReference type="InterPro" id="IPR024185">
    <property type="entry name" value="FTHF_cligase-like_sf"/>
</dbReference>
<dbReference type="PANTHER" id="PTHR23407:SF1">
    <property type="entry name" value="5-FORMYLTETRAHYDROFOLATE CYCLO-LIGASE"/>
    <property type="match status" value="1"/>
</dbReference>
<dbReference type="EC" id="6.3.3.2" evidence="5 7"/>
<organism evidence="8 9">
    <name type="scientific">Laodelphax striatellus</name>
    <name type="common">Small brown planthopper</name>
    <name type="synonym">Delphax striatella</name>
    <dbReference type="NCBI Taxonomy" id="195883"/>
    <lineage>
        <taxon>Eukaryota</taxon>
        <taxon>Metazoa</taxon>
        <taxon>Ecdysozoa</taxon>
        <taxon>Arthropoda</taxon>
        <taxon>Hexapoda</taxon>
        <taxon>Insecta</taxon>
        <taxon>Pterygota</taxon>
        <taxon>Neoptera</taxon>
        <taxon>Paraneoptera</taxon>
        <taxon>Hemiptera</taxon>
        <taxon>Auchenorrhyncha</taxon>
        <taxon>Fulgoroidea</taxon>
        <taxon>Delphacidae</taxon>
        <taxon>Criomorphinae</taxon>
        <taxon>Laodelphax</taxon>
    </lineage>
</organism>
<feature type="binding site" evidence="6">
    <location>
        <position position="55"/>
    </location>
    <ligand>
        <name>substrate</name>
    </ligand>
</feature>
<dbReference type="GO" id="GO:0009396">
    <property type="term" value="P:folic acid-containing compound biosynthetic process"/>
    <property type="evidence" value="ECO:0007669"/>
    <property type="project" value="TreeGrafter"/>
</dbReference>
<proteinExistence type="inferred from homology"/>
<dbReference type="GO" id="GO:0035999">
    <property type="term" value="P:tetrahydrofolate interconversion"/>
    <property type="evidence" value="ECO:0007669"/>
    <property type="project" value="TreeGrafter"/>
</dbReference>
<dbReference type="SMR" id="A0A482WNZ3"/>
<dbReference type="SUPFAM" id="SSF100950">
    <property type="entry name" value="NagB/RpiA/CoA transferase-like"/>
    <property type="match status" value="1"/>
</dbReference>
<dbReference type="GO" id="GO:0046872">
    <property type="term" value="F:metal ion binding"/>
    <property type="evidence" value="ECO:0007669"/>
    <property type="project" value="UniProtKB-KW"/>
</dbReference>
<gene>
    <name evidence="8" type="ORF">LSTR_LSTR003749</name>
</gene>